<reference evidence="1" key="1">
    <citation type="submission" date="2019-11" db="EMBL/GenBank/DDBJ databases">
        <title>Nori genome reveals adaptations in red seaweeds to the harsh intertidal environment.</title>
        <authorList>
            <person name="Wang D."/>
            <person name="Mao Y."/>
        </authorList>
    </citation>
    <scope>NUCLEOTIDE SEQUENCE</scope>
    <source>
        <tissue evidence="1">Gametophyte</tissue>
    </source>
</reference>
<sequence length="593" mass="58297">MDGLTPRLPAFTGGMAPQRGRHSAPRLRGGGGGPLVRPLAKAGLAPPPTTLSHPRTAPAPAPTSADAADNPPAGATPPRSTGPASGSHAAAAAALSARQKSLASLLAGGTAGTLSATLTCPMEVVKTQLQSASRAVVTAGAGAGAGGAVVAAAPVRRSAMSVARSIAASQGPAGFFRGLPPTLIGILPARATYFWAYSTVKGALGPALGDSSLVHVASAVAAGVVSNTITNPIWLLKTRMQLQAGALAAAEAAAAGAVPAAGVAAVPSATVATTATVAATASAVAAPVPVMASMAATAAAATPSAMAAGGGVVAAPAAVSALPTLSVVMSAAAGGGARSVAGAAATSLRTAVATGAAGVAVKPYASYADGIRTIYRTEGIRGFYKGLTASYWGVTETALHFVVYEALKKRVAAHNVAAAAEAGGSAGGVADPANAGQLSSLQLLCSAATSKLLASACTYPHEVIRTRLREQPLTVGGIPKYRSMIQALRLIAREEGRAGLYAGMGPHLLRVVPNTALMFLVYESVMRMVDRAAVHRQEVAVAADAAAAASAGAAAAATARRRAPVPRAAGGVGPFFGGWRRRGARVASSRFFA</sequence>
<dbReference type="EMBL" id="CM020618">
    <property type="protein sequence ID" value="KAK1859641.1"/>
    <property type="molecule type" value="Genomic_DNA"/>
</dbReference>
<proteinExistence type="predicted"/>
<keyword evidence="2" id="KW-1185">Reference proteome</keyword>
<dbReference type="Proteomes" id="UP000798662">
    <property type="component" value="Chromosome 1"/>
</dbReference>
<evidence type="ECO:0000313" key="2">
    <source>
        <dbReference type="Proteomes" id="UP000798662"/>
    </source>
</evidence>
<protein>
    <submittedName>
        <fullName evidence="1">Uncharacterized protein</fullName>
    </submittedName>
</protein>
<comment type="caution">
    <text evidence="1">The sequence shown here is derived from an EMBL/GenBank/DDBJ whole genome shotgun (WGS) entry which is preliminary data.</text>
</comment>
<accession>A0ACC3BQ92</accession>
<gene>
    <name evidence="1" type="ORF">I4F81_002235</name>
</gene>
<evidence type="ECO:0000313" key="1">
    <source>
        <dbReference type="EMBL" id="KAK1859641.1"/>
    </source>
</evidence>
<name>A0ACC3BQ92_PYRYE</name>
<organism evidence="1 2">
    <name type="scientific">Pyropia yezoensis</name>
    <name type="common">Susabi-nori</name>
    <name type="synonym">Porphyra yezoensis</name>
    <dbReference type="NCBI Taxonomy" id="2788"/>
    <lineage>
        <taxon>Eukaryota</taxon>
        <taxon>Rhodophyta</taxon>
        <taxon>Bangiophyceae</taxon>
        <taxon>Bangiales</taxon>
        <taxon>Bangiaceae</taxon>
        <taxon>Pyropia</taxon>
    </lineage>
</organism>